<proteinExistence type="predicted"/>
<dbReference type="Proteomes" id="UP001324427">
    <property type="component" value="Unassembled WGS sequence"/>
</dbReference>
<reference evidence="2 3" key="1">
    <citation type="submission" date="2021-11" db="EMBL/GenBank/DDBJ databases">
        <title>Black yeast isolated from Biological Soil Crust.</title>
        <authorList>
            <person name="Kurbessoian T."/>
        </authorList>
    </citation>
    <scope>NUCLEOTIDE SEQUENCE [LARGE SCALE GENOMIC DNA]</scope>
    <source>
        <strain evidence="2 3">CCFEE 5522</strain>
    </source>
</reference>
<dbReference type="PANTHER" id="PTHR42085">
    <property type="entry name" value="F-BOX DOMAIN-CONTAINING PROTEIN"/>
    <property type="match status" value="1"/>
</dbReference>
<organism evidence="2 3">
    <name type="scientific">Oleoguttula mirabilis</name>
    <dbReference type="NCBI Taxonomy" id="1507867"/>
    <lineage>
        <taxon>Eukaryota</taxon>
        <taxon>Fungi</taxon>
        <taxon>Dikarya</taxon>
        <taxon>Ascomycota</taxon>
        <taxon>Pezizomycotina</taxon>
        <taxon>Dothideomycetes</taxon>
        <taxon>Dothideomycetidae</taxon>
        <taxon>Mycosphaerellales</taxon>
        <taxon>Teratosphaeriaceae</taxon>
        <taxon>Oleoguttula</taxon>
    </lineage>
</organism>
<accession>A0AAV9JH09</accession>
<comment type="caution">
    <text evidence="2">The sequence shown here is derived from an EMBL/GenBank/DDBJ whole genome shotgun (WGS) entry which is preliminary data.</text>
</comment>
<gene>
    <name evidence="2" type="ORF">LTR36_004829</name>
</gene>
<sequence length="277" mass="31816">MSEAERTYRLANVQELQVMLRNRGLAPGHDTDDLVAALLGYDFDNTLRRSPRDFAELTARRVTSASAVVHNSTARIRFFRLSAELRNYIYSLALPVEDKLANSPSHQLVAFDRKDDKYAPAHMEPALLRTCSQFRAEAHPMYYDMTIEYDSGACTPYARYAKLARWLEFMGDRIKLARAIHLRQEFEYHSDCYGMSSRGSFAYMNVYATKTACKFTACLMSCWKKDACTEEELEHQAKRRVAEVVKVLQKAMPWVMEMKPDVQITFGTDEAHISYGT</sequence>
<name>A0AAV9JH09_9PEZI</name>
<dbReference type="InterPro" id="IPR038883">
    <property type="entry name" value="AN11006-like"/>
</dbReference>
<dbReference type="AlphaFoldDB" id="A0AAV9JH09"/>
<evidence type="ECO:0000259" key="1">
    <source>
        <dbReference type="Pfam" id="PF20150"/>
    </source>
</evidence>
<dbReference type="EMBL" id="JAVFHQ010000029">
    <property type="protein sequence ID" value="KAK4543796.1"/>
    <property type="molecule type" value="Genomic_DNA"/>
</dbReference>
<dbReference type="PANTHER" id="PTHR42085:SF1">
    <property type="entry name" value="F-BOX DOMAIN-CONTAINING PROTEIN"/>
    <property type="match status" value="1"/>
</dbReference>
<protein>
    <recommendedName>
        <fullName evidence="1">2EXR domain-containing protein</fullName>
    </recommendedName>
</protein>
<feature type="domain" description="2EXR" evidence="1">
    <location>
        <begin position="77"/>
        <end position="149"/>
    </location>
</feature>
<dbReference type="Pfam" id="PF20150">
    <property type="entry name" value="2EXR"/>
    <property type="match status" value="1"/>
</dbReference>
<evidence type="ECO:0000313" key="2">
    <source>
        <dbReference type="EMBL" id="KAK4543796.1"/>
    </source>
</evidence>
<dbReference type="InterPro" id="IPR045518">
    <property type="entry name" value="2EXR"/>
</dbReference>
<keyword evidence="3" id="KW-1185">Reference proteome</keyword>
<evidence type="ECO:0000313" key="3">
    <source>
        <dbReference type="Proteomes" id="UP001324427"/>
    </source>
</evidence>